<organism evidence="1">
    <name type="scientific">Arion vulgaris</name>
    <dbReference type="NCBI Taxonomy" id="1028688"/>
    <lineage>
        <taxon>Eukaryota</taxon>
        <taxon>Metazoa</taxon>
        <taxon>Spiralia</taxon>
        <taxon>Lophotrochozoa</taxon>
        <taxon>Mollusca</taxon>
        <taxon>Gastropoda</taxon>
        <taxon>Heterobranchia</taxon>
        <taxon>Euthyneura</taxon>
        <taxon>Panpulmonata</taxon>
        <taxon>Eupulmonata</taxon>
        <taxon>Stylommatophora</taxon>
        <taxon>Helicina</taxon>
        <taxon>Arionoidea</taxon>
        <taxon>Arionidae</taxon>
        <taxon>Arion</taxon>
    </lineage>
</organism>
<dbReference type="AlphaFoldDB" id="A0A0B7BJZ8"/>
<gene>
    <name evidence="1" type="primary">ORF196604</name>
    <name evidence="2" type="synonym">ORF196613</name>
</gene>
<protein>
    <submittedName>
        <fullName evidence="1">Uncharacterized protein</fullName>
    </submittedName>
</protein>
<dbReference type="EMBL" id="HACG01046819">
    <property type="protein sequence ID" value="CEK93684.1"/>
    <property type="molecule type" value="Transcribed_RNA"/>
</dbReference>
<evidence type="ECO:0000313" key="1">
    <source>
        <dbReference type="EMBL" id="CEK93684.1"/>
    </source>
</evidence>
<feature type="non-terminal residue" evidence="1">
    <location>
        <position position="1"/>
    </location>
</feature>
<dbReference type="EMBL" id="HACG01046821">
    <property type="protein sequence ID" value="CEK93686.1"/>
    <property type="molecule type" value="Transcribed_RNA"/>
</dbReference>
<proteinExistence type="predicted"/>
<evidence type="ECO:0000313" key="2">
    <source>
        <dbReference type="EMBL" id="CEK93686.1"/>
    </source>
</evidence>
<reference evidence="1" key="1">
    <citation type="submission" date="2014-12" db="EMBL/GenBank/DDBJ databases">
        <title>Insight into the proteome of Arion vulgaris.</title>
        <authorList>
            <person name="Aradska J."/>
            <person name="Bulat T."/>
            <person name="Smidak R."/>
            <person name="Sarate P."/>
            <person name="Gangsoo J."/>
            <person name="Sialana F."/>
            <person name="Bilban M."/>
            <person name="Lubec G."/>
        </authorList>
    </citation>
    <scope>NUCLEOTIDE SEQUENCE</scope>
    <source>
        <tissue evidence="1">Skin</tissue>
    </source>
</reference>
<name>A0A0B7BJZ8_9EUPU</name>
<sequence>GLERMVMDGIVPGVRGRGRSRRIWQQDIEETLNMRLKEVKRLARDISGGL</sequence>
<accession>A0A0B7BJZ8</accession>